<sequence length="328" mass="37240">RLRMFYGGGEMLGRAEAVHSGVELREQAMVVDDGGDGLLHKEDSLLFFAESTEAWVFDKTIARYRWRRNDYTLDNVYWIDLDADQPPLRLSPHSATLQDRPDTVINSHRERLHLEEESAVLIQLFGIRSGYDWYWENFTGNARNYSIFADGPIADAPVIVRLAFWGRTVGAHTMDIRWNERTKAQFQFLGADRDSLELVIDEGAVPGLNQLGLVHRDPNLTSLDWLQVEYDRVLRARDGNVSFDARVSRSLVVEFQMTGFDDAGKVPRIFAVNDSGTAEVVGAARVDDSVRFQDRLAAGEERRYVALSDGAWQRPHAIKIDSQSPLRL</sequence>
<name>A0A382QSS2_9ZZZZ</name>
<organism evidence="1">
    <name type="scientific">marine metagenome</name>
    <dbReference type="NCBI Taxonomy" id="408172"/>
    <lineage>
        <taxon>unclassified sequences</taxon>
        <taxon>metagenomes</taxon>
        <taxon>ecological metagenomes</taxon>
    </lineage>
</organism>
<accession>A0A382QSS2</accession>
<gene>
    <name evidence="1" type="ORF">METZ01_LOCUS341377</name>
</gene>
<dbReference type="EMBL" id="UINC01116645">
    <property type="protein sequence ID" value="SVC88523.1"/>
    <property type="molecule type" value="Genomic_DNA"/>
</dbReference>
<reference evidence="1" key="1">
    <citation type="submission" date="2018-05" db="EMBL/GenBank/DDBJ databases">
        <authorList>
            <person name="Lanie J.A."/>
            <person name="Ng W.-L."/>
            <person name="Kazmierczak K.M."/>
            <person name="Andrzejewski T.M."/>
            <person name="Davidsen T.M."/>
            <person name="Wayne K.J."/>
            <person name="Tettelin H."/>
            <person name="Glass J.I."/>
            <person name="Rusch D."/>
            <person name="Podicherti R."/>
            <person name="Tsui H.-C.T."/>
            <person name="Winkler M.E."/>
        </authorList>
    </citation>
    <scope>NUCLEOTIDE SEQUENCE</scope>
</reference>
<feature type="non-terminal residue" evidence="1">
    <location>
        <position position="328"/>
    </location>
</feature>
<feature type="non-terminal residue" evidence="1">
    <location>
        <position position="1"/>
    </location>
</feature>
<proteinExistence type="predicted"/>
<dbReference type="AlphaFoldDB" id="A0A382QSS2"/>
<protein>
    <submittedName>
        <fullName evidence="1">Uncharacterized protein</fullName>
    </submittedName>
</protein>
<evidence type="ECO:0000313" key="1">
    <source>
        <dbReference type="EMBL" id="SVC88523.1"/>
    </source>
</evidence>